<dbReference type="OMA" id="PIRAYEP"/>
<organism evidence="3">
    <name type="scientific">Caenorhabditis brenneri</name>
    <name type="common">Nematode worm</name>
    <dbReference type="NCBI Taxonomy" id="135651"/>
    <lineage>
        <taxon>Eukaryota</taxon>
        <taxon>Metazoa</taxon>
        <taxon>Ecdysozoa</taxon>
        <taxon>Nematoda</taxon>
        <taxon>Chromadorea</taxon>
        <taxon>Rhabditida</taxon>
        <taxon>Rhabditina</taxon>
        <taxon>Rhabditomorpha</taxon>
        <taxon>Rhabditoidea</taxon>
        <taxon>Rhabditidae</taxon>
        <taxon>Peloderinae</taxon>
        <taxon>Caenorhabditis</taxon>
    </lineage>
</organism>
<dbReference type="OrthoDB" id="5835725at2759"/>
<dbReference type="PANTHER" id="PTHR35182">
    <property type="entry name" value="PROTEIN CBG13762"/>
    <property type="match status" value="1"/>
</dbReference>
<reference evidence="3" key="1">
    <citation type="submission" date="2011-07" db="EMBL/GenBank/DDBJ databases">
        <authorList>
            <consortium name="Caenorhabditis brenneri Sequencing and Analysis Consortium"/>
            <person name="Wilson R.K."/>
        </authorList>
    </citation>
    <scope>NUCLEOTIDE SEQUENCE [LARGE SCALE GENOMIC DNA]</scope>
    <source>
        <strain evidence="3">PB2801</strain>
    </source>
</reference>
<gene>
    <name evidence="2" type="ORF">CAEBREN_07972</name>
</gene>
<dbReference type="HOGENOM" id="CLU_1929470_0_0_1"/>
<name>G0NTM5_CAEBE</name>
<accession>G0NTM5</accession>
<keyword evidence="1" id="KW-0732">Signal</keyword>
<dbReference type="AlphaFoldDB" id="G0NTM5"/>
<sequence>MKTLLLLLAVTTSVYSFGIGLAIPAGTKDFTLPIRAYEPKAFTRELKNGEKQTWNLSGPNKGTWVDAKGKKIPSSNFVFVAPDSLKIKKVTKEDAGIYDFIPLVELKDIKLPPGVHVDPVAPSGVELTVN</sequence>
<proteinExistence type="predicted"/>
<dbReference type="eggNOG" id="ENOG502TIM5">
    <property type="taxonomic scope" value="Eukaryota"/>
</dbReference>
<feature type="chain" id="PRO_5003406405" evidence="1">
    <location>
        <begin position="17"/>
        <end position="130"/>
    </location>
</feature>
<protein>
    <submittedName>
        <fullName evidence="2">Uncharacterized protein</fullName>
    </submittedName>
</protein>
<dbReference type="Proteomes" id="UP000008068">
    <property type="component" value="Unassembled WGS sequence"/>
</dbReference>
<dbReference type="InParanoid" id="G0NTM5"/>
<feature type="signal peptide" evidence="1">
    <location>
        <begin position="1"/>
        <end position="16"/>
    </location>
</feature>
<dbReference type="EMBL" id="GL379944">
    <property type="protein sequence ID" value="EGT37244.1"/>
    <property type="molecule type" value="Genomic_DNA"/>
</dbReference>
<evidence type="ECO:0000313" key="3">
    <source>
        <dbReference type="Proteomes" id="UP000008068"/>
    </source>
</evidence>
<keyword evidence="3" id="KW-1185">Reference proteome</keyword>
<dbReference type="PANTHER" id="PTHR35182:SF2">
    <property type="entry name" value="CONSERVED DOMAIN PROTEIN-RELATED"/>
    <property type="match status" value="1"/>
</dbReference>
<evidence type="ECO:0000313" key="2">
    <source>
        <dbReference type="EMBL" id="EGT37244.1"/>
    </source>
</evidence>
<evidence type="ECO:0000256" key="1">
    <source>
        <dbReference type="SAM" id="SignalP"/>
    </source>
</evidence>